<dbReference type="CDD" id="cd04515">
    <property type="entry name" value="Alpha_kinase"/>
    <property type="match status" value="1"/>
</dbReference>
<evidence type="ECO:0000256" key="5">
    <source>
        <dbReference type="ARBA" id="ARBA00022840"/>
    </source>
</evidence>
<keyword evidence="3" id="KW-0547">Nucleotide-binding</keyword>
<evidence type="ECO:0000256" key="1">
    <source>
        <dbReference type="ARBA" id="ARBA00022527"/>
    </source>
</evidence>
<evidence type="ECO:0000256" key="3">
    <source>
        <dbReference type="ARBA" id="ARBA00022741"/>
    </source>
</evidence>
<reference evidence="8" key="1">
    <citation type="submission" date="2022-06" db="EMBL/GenBank/DDBJ databases">
        <title>Genome Sequence of Candolleomyces eurysporus.</title>
        <authorList>
            <person name="Buettner E."/>
        </authorList>
    </citation>
    <scope>NUCLEOTIDE SEQUENCE</scope>
    <source>
        <strain evidence="8">VTCC 930004</strain>
    </source>
</reference>
<dbReference type="InterPro" id="IPR011009">
    <property type="entry name" value="Kinase-like_dom_sf"/>
</dbReference>
<proteinExistence type="predicted"/>
<evidence type="ECO:0000313" key="9">
    <source>
        <dbReference type="Proteomes" id="UP001140091"/>
    </source>
</evidence>
<keyword evidence="9" id="KW-1185">Reference proteome</keyword>
<accession>A0A9W8ISR7</accession>
<evidence type="ECO:0000313" key="8">
    <source>
        <dbReference type="EMBL" id="KAJ2921872.1"/>
    </source>
</evidence>
<feature type="compositionally biased region" description="Polar residues" evidence="6">
    <location>
        <begin position="129"/>
        <end position="138"/>
    </location>
</feature>
<evidence type="ECO:0000256" key="4">
    <source>
        <dbReference type="ARBA" id="ARBA00022777"/>
    </source>
</evidence>
<evidence type="ECO:0000256" key="2">
    <source>
        <dbReference type="ARBA" id="ARBA00022679"/>
    </source>
</evidence>
<keyword evidence="5" id="KW-0067">ATP-binding</keyword>
<dbReference type="InterPro" id="IPR004166">
    <property type="entry name" value="a-kinase_dom"/>
</dbReference>
<dbReference type="PANTHER" id="PTHR45992">
    <property type="entry name" value="EUKARYOTIC ELONGATION FACTOR 2 KINASE-RELATED"/>
    <property type="match status" value="1"/>
</dbReference>
<dbReference type="Proteomes" id="UP001140091">
    <property type="component" value="Unassembled WGS sequence"/>
</dbReference>
<dbReference type="GO" id="GO:0004674">
    <property type="term" value="F:protein serine/threonine kinase activity"/>
    <property type="evidence" value="ECO:0007669"/>
    <property type="project" value="UniProtKB-KW"/>
</dbReference>
<name>A0A9W8ISR7_9AGAR</name>
<comment type="caution">
    <text evidence="8">The sequence shown here is derived from an EMBL/GenBank/DDBJ whole genome shotgun (WGS) entry which is preliminary data.</text>
</comment>
<dbReference type="PANTHER" id="PTHR45992:SF2">
    <property type="entry name" value="EUKARYOTIC ELONGATION FACTOR 2 KINASE"/>
    <property type="match status" value="1"/>
</dbReference>
<dbReference type="OrthoDB" id="301415at2759"/>
<dbReference type="SUPFAM" id="SSF56112">
    <property type="entry name" value="Protein kinase-like (PK-like)"/>
    <property type="match status" value="1"/>
</dbReference>
<sequence>MSEVFDDALANANHRWSKTYGMDLIETEVELRFAGNKTFLRNTESGTLGDICAQYLTGPMADYYGQSKAASTKHASSTAARMQQSLDLELFIDKLAFMERFELVRGCGEDEGTGLASTVTRTSRKRSGTHSVLASTASRQKRPSLGTDQLESTFVPTHTSKNKPSTTKILVEKASCTQSEANSQVTVAWPDAPSFMNGVLTHSLFAAGRTKRVYELRFEDDPQLYVAKRFFRGGQNNSVTAEENSDFLEHELIRLQVFGWLVKQFLKQAGSDGANVEHYSAITVSDGFLVREVGEPSAPSGLASNNAYGAVWLVEPKRTRSVRKFCGTMVHPERSDKVGMTISALCHWIYTTTRKTEVFADIQGSYMAVDGQDTLILFDPMSHTVDGDSGVGDHGEKGIQKFLEDHQCNYICQGLSLEPITEGAGLDSGSDN</sequence>
<organism evidence="8 9">
    <name type="scientific">Candolleomyces eurysporus</name>
    <dbReference type="NCBI Taxonomy" id="2828524"/>
    <lineage>
        <taxon>Eukaryota</taxon>
        <taxon>Fungi</taxon>
        <taxon>Dikarya</taxon>
        <taxon>Basidiomycota</taxon>
        <taxon>Agaricomycotina</taxon>
        <taxon>Agaricomycetes</taxon>
        <taxon>Agaricomycetidae</taxon>
        <taxon>Agaricales</taxon>
        <taxon>Agaricineae</taxon>
        <taxon>Psathyrellaceae</taxon>
        <taxon>Candolleomyces</taxon>
    </lineage>
</organism>
<feature type="domain" description="Alpha-type protein kinase" evidence="7">
    <location>
        <begin position="181"/>
        <end position="420"/>
    </location>
</feature>
<feature type="non-terminal residue" evidence="8">
    <location>
        <position position="432"/>
    </location>
</feature>
<keyword evidence="2" id="KW-0808">Transferase</keyword>
<keyword evidence="1" id="KW-0723">Serine/threonine-protein kinase</keyword>
<dbReference type="EMBL" id="JANBPK010001541">
    <property type="protein sequence ID" value="KAJ2921872.1"/>
    <property type="molecule type" value="Genomic_DNA"/>
</dbReference>
<gene>
    <name evidence="8" type="ORF">H1R20_g15222</name>
</gene>
<keyword evidence="4" id="KW-0418">Kinase</keyword>
<dbReference type="Gene3D" id="3.20.200.10">
    <property type="entry name" value="MHCK/EF2 kinase"/>
    <property type="match status" value="1"/>
</dbReference>
<dbReference type="AlphaFoldDB" id="A0A9W8ISR7"/>
<protein>
    <recommendedName>
        <fullName evidence="7">Alpha-type protein kinase domain-containing protein</fullName>
    </recommendedName>
</protein>
<dbReference type="GO" id="GO:1903013">
    <property type="term" value="P:response to differentiation-inducing factor 1"/>
    <property type="evidence" value="ECO:0007669"/>
    <property type="project" value="TreeGrafter"/>
</dbReference>
<evidence type="ECO:0000259" key="7">
    <source>
        <dbReference type="PROSITE" id="PS51158"/>
    </source>
</evidence>
<dbReference type="PROSITE" id="PS51158">
    <property type="entry name" value="ALPHA_KINASE"/>
    <property type="match status" value="1"/>
</dbReference>
<dbReference type="InterPro" id="IPR051852">
    <property type="entry name" value="Alpha-type_PK"/>
</dbReference>
<dbReference type="GO" id="GO:0005524">
    <property type="term" value="F:ATP binding"/>
    <property type="evidence" value="ECO:0007669"/>
    <property type="project" value="UniProtKB-KW"/>
</dbReference>
<feature type="region of interest" description="Disordered" evidence="6">
    <location>
        <begin position="112"/>
        <end position="150"/>
    </location>
</feature>
<dbReference type="Pfam" id="PF02816">
    <property type="entry name" value="Alpha_kinase"/>
    <property type="match status" value="1"/>
</dbReference>
<evidence type="ECO:0000256" key="6">
    <source>
        <dbReference type="SAM" id="MobiDB-lite"/>
    </source>
</evidence>
<dbReference type="GO" id="GO:0031037">
    <property type="term" value="P:myosin II filament disassembly"/>
    <property type="evidence" value="ECO:0007669"/>
    <property type="project" value="TreeGrafter"/>
</dbReference>